<dbReference type="InterPro" id="IPR012912">
    <property type="entry name" value="Plasmid_pRiA4b_Orf3-like"/>
</dbReference>
<keyword evidence="3" id="KW-1185">Reference proteome</keyword>
<dbReference type="AlphaFoldDB" id="A0A1H3XR53"/>
<feature type="domain" description="Plasmid pRiA4b Orf3-like" evidence="1">
    <location>
        <begin position="10"/>
        <end position="133"/>
    </location>
</feature>
<accession>A0A1H3XR53</accession>
<dbReference type="SUPFAM" id="SSF159941">
    <property type="entry name" value="MM3350-like"/>
    <property type="match status" value="1"/>
</dbReference>
<protein>
    <submittedName>
        <fullName evidence="2">PRiA4b ORF-3-like protein</fullName>
    </submittedName>
</protein>
<gene>
    <name evidence="2" type="ORF">SAMN05444145_101297</name>
</gene>
<proteinExistence type="predicted"/>
<dbReference type="EMBL" id="FNRI01000001">
    <property type="protein sequence ID" value="SEA01710.1"/>
    <property type="molecule type" value="Genomic_DNA"/>
</dbReference>
<name>A0A1H3XR53_9BACT</name>
<evidence type="ECO:0000259" key="1">
    <source>
        <dbReference type="Pfam" id="PF07929"/>
    </source>
</evidence>
<dbReference type="Gene3D" id="3.10.290.30">
    <property type="entry name" value="MM3350-like"/>
    <property type="match status" value="1"/>
</dbReference>
<dbReference type="RefSeq" id="WP_010259553.1">
    <property type="nucleotide sequence ID" value="NZ_CAEG01000002.1"/>
</dbReference>
<dbReference type="Proteomes" id="UP000183253">
    <property type="component" value="Unassembled WGS sequence"/>
</dbReference>
<reference evidence="2 3" key="1">
    <citation type="submission" date="2016-10" db="EMBL/GenBank/DDBJ databases">
        <authorList>
            <person name="de Groot N.N."/>
        </authorList>
    </citation>
    <scope>NUCLEOTIDE SEQUENCE [LARGE SCALE GENOMIC DNA]</scope>
    <source>
        <strain evidence="2 3">DSM 25383</strain>
    </source>
</reference>
<dbReference type="InterPro" id="IPR024047">
    <property type="entry name" value="MM3350-like_sf"/>
</dbReference>
<dbReference type="STRING" id="1033731.SAMN05444145_101297"/>
<dbReference type="Pfam" id="PF07929">
    <property type="entry name" value="PRiA4_ORF3"/>
    <property type="match status" value="1"/>
</dbReference>
<sequence>MSMVFRFRMLSDENDNFVRDYEVLYDMTLLDFHNFILQSLEYEECMASFFTADDHWEKQREFTFMDMDDGSENAPMAMEKVTLGQIIHDRRDRLIYLFDLFGDRAYFLELTGTYEADKDGAYPREIYAQADAPDQYDPSKNRVEGEGSIFSEVMSDFNDFEGDDNYDDAY</sequence>
<evidence type="ECO:0000313" key="2">
    <source>
        <dbReference type="EMBL" id="SEA01710.1"/>
    </source>
</evidence>
<dbReference type="OrthoDB" id="666725at2"/>
<evidence type="ECO:0000313" key="3">
    <source>
        <dbReference type="Proteomes" id="UP000183253"/>
    </source>
</evidence>
<organism evidence="2 3">
    <name type="scientific">Alistipes timonensis JC136</name>
    <dbReference type="NCBI Taxonomy" id="1033731"/>
    <lineage>
        <taxon>Bacteria</taxon>
        <taxon>Pseudomonadati</taxon>
        <taxon>Bacteroidota</taxon>
        <taxon>Bacteroidia</taxon>
        <taxon>Bacteroidales</taxon>
        <taxon>Rikenellaceae</taxon>
        <taxon>Alistipes</taxon>
    </lineage>
</organism>